<dbReference type="PANTHER" id="PTHR44846">
    <property type="entry name" value="MANNOSYL-D-GLYCERATE TRANSPORT/METABOLISM SYSTEM REPRESSOR MNGR-RELATED"/>
    <property type="match status" value="1"/>
</dbReference>
<accession>A0A2M9BWV6</accession>
<comment type="caution">
    <text evidence="5">The sequence shown here is derived from an EMBL/GenBank/DDBJ whole genome shotgun (WGS) entry which is preliminary data.</text>
</comment>
<organism evidence="5 6">
    <name type="scientific">Compostimonas suwonensis</name>
    <dbReference type="NCBI Taxonomy" id="1048394"/>
    <lineage>
        <taxon>Bacteria</taxon>
        <taxon>Bacillati</taxon>
        <taxon>Actinomycetota</taxon>
        <taxon>Actinomycetes</taxon>
        <taxon>Micrococcales</taxon>
        <taxon>Microbacteriaceae</taxon>
        <taxon>Compostimonas</taxon>
    </lineage>
</organism>
<dbReference type="Pfam" id="PF07702">
    <property type="entry name" value="UTRA"/>
    <property type="match status" value="1"/>
</dbReference>
<dbReference type="InterPro" id="IPR011663">
    <property type="entry name" value="UTRA"/>
</dbReference>
<dbReference type="PROSITE" id="PS50949">
    <property type="entry name" value="HTH_GNTR"/>
    <property type="match status" value="1"/>
</dbReference>
<dbReference type="AlphaFoldDB" id="A0A2M9BWV6"/>
<evidence type="ECO:0000256" key="1">
    <source>
        <dbReference type="ARBA" id="ARBA00023015"/>
    </source>
</evidence>
<dbReference type="SMART" id="SM00866">
    <property type="entry name" value="UTRA"/>
    <property type="match status" value="1"/>
</dbReference>
<dbReference type="EMBL" id="PGFB01000003">
    <property type="protein sequence ID" value="PJJ62414.1"/>
    <property type="molecule type" value="Genomic_DNA"/>
</dbReference>
<dbReference type="PRINTS" id="PR00035">
    <property type="entry name" value="HTHGNTR"/>
</dbReference>
<proteinExistence type="predicted"/>
<evidence type="ECO:0000259" key="4">
    <source>
        <dbReference type="PROSITE" id="PS50949"/>
    </source>
</evidence>
<sequence length="250" mass="27731">MPIKTEREESSYRALARSLREALVRGDYADGRALPTEASLAQTHGIARQTVRQAFHELVSEGLVYRVRGRGTFAAPQDGAYIMQLGTIDDLMGLAVDTVLEVVEPLRRQVDVEAASRLQLSQDTVSCLVFRRLHDEVPFCLTTVYLPPDVGALLAEYDEFGEAGSSSRSTIIGILDQRLESPVAETQQSITVALADEATALHLACEVGDPLLRIDRVHKDLQGRAVELAINYFLPSQYSYRTQLRRRATM</sequence>
<keyword evidence="3" id="KW-0804">Transcription</keyword>
<keyword evidence="1" id="KW-0805">Transcription regulation</keyword>
<evidence type="ECO:0000256" key="2">
    <source>
        <dbReference type="ARBA" id="ARBA00023125"/>
    </source>
</evidence>
<keyword evidence="2 5" id="KW-0238">DNA-binding</keyword>
<dbReference type="GO" id="GO:0003700">
    <property type="term" value="F:DNA-binding transcription factor activity"/>
    <property type="evidence" value="ECO:0007669"/>
    <property type="project" value="InterPro"/>
</dbReference>
<name>A0A2M9BWV6_9MICO</name>
<dbReference type="InterPro" id="IPR036390">
    <property type="entry name" value="WH_DNA-bd_sf"/>
</dbReference>
<dbReference type="CDD" id="cd07377">
    <property type="entry name" value="WHTH_GntR"/>
    <property type="match status" value="1"/>
</dbReference>
<dbReference type="Gene3D" id="3.40.1410.10">
    <property type="entry name" value="Chorismate lyase-like"/>
    <property type="match status" value="1"/>
</dbReference>
<dbReference type="Gene3D" id="1.10.10.10">
    <property type="entry name" value="Winged helix-like DNA-binding domain superfamily/Winged helix DNA-binding domain"/>
    <property type="match status" value="1"/>
</dbReference>
<dbReference type="InterPro" id="IPR000524">
    <property type="entry name" value="Tscrpt_reg_HTH_GntR"/>
</dbReference>
<dbReference type="SUPFAM" id="SSF46785">
    <property type="entry name" value="Winged helix' DNA-binding domain"/>
    <property type="match status" value="1"/>
</dbReference>
<feature type="domain" description="HTH gntR-type" evidence="4">
    <location>
        <begin position="9"/>
        <end position="77"/>
    </location>
</feature>
<reference evidence="5 6" key="1">
    <citation type="submission" date="2017-11" db="EMBL/GenBank/DDBJ databases">
        <title>Genomic Encyclopedia of Archaeal and Bacterial Type Strains, Phase II (KMG-II): From Individual Species to Whole Genera.</title>
        <authorList>
            <person name="Goeker M."/>
        </authorList>
    </citation>
    <scope>NUCLEOTIDE SEQUENCE [LARGE SCALE GENOMIC DNA]</scope>
    <source>
        <strain evidence="5 6">DSM 25625</strain>
    </source>
</reference>
<evidence type="ECO:0000256" key="3">
    <source>
        <dbReference type="ARBA" id="ARBA00023163"/>
    </source>
</evidence>
<evidence type="ECO:0000313" key="6">
    <source>
        <dbReference type="Proteomes" id="UP000230161"/>
    </source>
</evidence>
<dbReference type="Pfam" id="PF00392">
    <property type="entry name" value="GntR"/>
    <property type="match status" value="1"/>
</dbReference>
<dbReference type="InterPro" id="IPR050679">
    <property type="entry name" value="Bact_HTH_transcr_reg"/>
</dbReference>
<dbReference type="GO" id="GO:0003677">
    <property type="term" value="F:DNA binding"/>
    <property type="evidence" value="ECO:0007669"/>
    <property type="project" value="UniProtKB-KW"/>
</dbReference>
<dbReference type="Proteomes" id="UP000230161">
    <property type="component" value="Unassembled WGS sequence"/>
</dbReference>
<dbReference type="InterPro" id="IPR028978">
    <property type="entry name" value="Chorismate_lyase_/UTRA_dom_sf"/>
</dbReference>
<dbReference type="OrthoDB" id="7363114at2"/>
<dbReference type="SMART" id="SM00345">
    <property type="entry name" value="HTH_GNTR"/>
    <property type="match status" value="1"/>
</dbReference>
<dbReference type="GO" id="GO:0045892">
    <property type="term" value="P:negative regulation of DNA-templated transcription"/>
    <property type="evidence" value="ECO:0007669"/>
    <property type="project" value="TreeGrafter"/>
</dbReference>
<evidence type="ECO:0000313" key="5">
    <source>
        <dbReference type="EMBL" id="PJJ62414.1"/>
    </source>
</evidence>
<keyword evidence="6" id="KW-1185">Reference proteome</keyword>
<dbReference type="SUPFAM" id="SSF64288">
    <property type="entry name" value="Chorismate lyase-like"/>
    <property type="match status" value="1"/>
</dbReference>
<dbReference type="InterPro" id="IPR036388">
    <property type="entry name" value="WH-like_DNA-bd_sf"/>
</dbReference>
<protein>
    <submittedName>
        <fullName evidence="5">DNA-binding GntR family transcriptional regulator</fullName>
    </submittedName>
</protein>
<gene>
    <name evidence="5" type="ORF">CLV54_2217</name>
</gene>
<dbReference type="PANTHER" id="PTHR44846:SF1">
    <property type="entry name" value="MANNOSYL-D-GLYCERATE TRANSPORT_METABOLISM SYSTEM REPRESSOR MNGR-RELATED"/>
    <property type="match status" value="1"/>
</dbReference>
<dbReference type="RefSeq" id="WP_100344974.1">
    <property type="nucleotide sequence ID" value="NZ_PGFB01000003.1"/>
</dbReference>